<evidence type="ECO:0000313" key="3">
    <source>
        <dbReference type="WBParaSite" id="L893_g23758.t1"/>
    </source>
</evidence>
<reference evidence="3" key="1">
    <citation type="submission" date="2016-11" db="UniProtKB">
        <authorList>
            <consortium name="WormBaseParasite"/>
        </authorList>
    </citation>
    <scope>IDENTIFICATION</scope>
</reference>
<dbReference type="Proteomes" id="UP000095287">
    <property type="component" value="Unplaced"/>
</dbReference>
<proteinExistence type="predicted"/>
<dbReference type="WBParaSite" id="L893_g23758.t1">
    <property type="protein sequence ID" value="L893_g23758.t1"/>
    <property type="gene ID" value="L893_g23758"/>
</dbReference>
<organism evidence="2 3">
    <name type="scientific">Steinernema glaseri</name>
    <dbReference type="NCBI Taxonomy" id="37863"/>
    <lineage>
        <taxon>Eukaryota</taxon>
        <taxon>Metazoa</taxon>
        <taxon>Ecdysozoa</taxon>
        <taxon>Nematoda</taxon>
        <taxon>Chromadorea</taxon>
        <taxon>Rhabditida</taxon>
        <taxon>Tylenchina</taxon>
        <taxon>Panagrolaimomorpha</taxon>
        <taxon>Strongyloidoidea</taxon>
        <taxon>Steinernematidae</taxon>
        <taxon>Steinernema</taxon>
    </lineage>
</organism>
<feature type="transmembrane region" description="Helical" evidence="1">
    <location>
        <begin position="53"/>
        <end position="70"/>
    </location>
</feature>
<dbReference type="InterPro" id="IPR009436">
    <property type="entry name" value="AGTRAP"/>
</dbReference>
<dbReference type="Pfam" id="PF06396">
    <property type="entry name" value="AGTRAP"/>
    <property type="match status" value="1"/>
</dbReference>
<keyword evidence="1" id="KW-0812">Transmembrane</keyword>
<dbReference type="AlphaFoldDB" id="A0A1I7Z878"/>
<keyword evidence="1" id="KW-0472">Membrane</keyword>
<keyword evidence="2" id="KW-1185">Reference proteome</keyword>
<sequence>MDPTRLNANLDAIGSQLDVLPKNLDHQLMIRALFGTHFVLTAIALLAPWPPNAFIFYNAFLLGGYLWLASTSTAMDLALQKCAFVEIVAIPLDVLCIALYYNSSTKEGIDKGALVACAAQVIVRFAGIIALRRIKKERPTPVVASSYENVASQPTAYQEGPSYQDTAPKTIGDGFSEINRFAQQRSNQPFH</sequence>
<feature type="transmembrane region" description="Helical" evidence="1">
    <location>
        <begin position="28"/>
        <end position="47"/>
    </location>
</feature>
<dbReference type="GO" id="GO:0038166">
    <property type="term" value="P:angiotensin-activated signaling pathway"/>
    <property type="evidence" value="ECO:0007669"/>
    <property type="project" value="InterPro"/>
</dbReference>
<protein>
    <submittedName>
        <fullName evidence="3">Golgi apparatus membrane protein TVP23</fullName>
    </submittedName>
</protein>
<feature type="transmembrane region" description="Helical" evidence="1">
    <location>
        <begin position="82"/>
        <end position="101"/>
    </location>
</feature>
<accession>A0A1I7Z878</accession>
<evidence type="ECO:0000256" key="1">
    <source>
        <dbReference type="SAM" id="Phobius"/>
    </source>
</evidence>
<keyword evidence="1" id="KW-1133">Transmembrane helix</keyword>
<name>A0A1I7Z878_9BILA</name>
<evidence type="ECO:0000313" key="2">
    <source>
        <dbReference type="Proteomes" id="UP000095287"/>
    </source>
</evidence>
<feature type="transmembrane region" description="Helical" evidence="1">
    <location>
        <begin position="113"/>
        <end position="131"/>
    </location>
</feature>